<name>A0A812NHE2_SYMPI</name>
<dbReference type="Proteomes" id="UP000649617">
    <property type="component" value="Unassembled WGS sequence"/>
</dbReference>
<evidence type="ECO:0000259" key="11">
    <source>
        <dbReference type="Pfam" id="PF17432"/>
    </source>
</evidence>
<feature type="domain" description="Aminopeptidase N-like N-terminal" evidence="12">
    <location>
        <begin position="308"/>
        <end position="480"/>
    </location>
</feature>
<dbReference type="Pfam" id="PF17900">
    <property type="entry name" value="Peptidase_M1_N"/>
    <property type="match status" value="1"/>
</dbReference>
<evidence type="ECO:0000256" key="1">
    <source>
        <dbReference type="ARBA" id="ARBA00001947"/>
    </source>
</evidence>
<dbReference type="GO" id="GO:0008270">
    <property type="term" value="F:zinc ion binding"/>
    <property type="evidence" value="ECO:0007669"/>
    <property type="project" value="InterPro"/>
</dbReference>
<keyword evidence="14" id="KW-1185">Reference proteome</keyword>
<dbReference type="FunFam" id="3.30.2010.30:FF:000002">
    <property type="entry name" value="Putative aminopeptidase N"/>
    <property type="match status" value="1"/>
</dbReference>
<dbReference type="Gene3D" id="1.10.390.10">
    <property type="entry name" value="Neutral Protease Domain 2"/>
    <property type="match status" value="1"/>
</dbReference>
<evidence type="ECO:0000259" key="10">
    <source>
        <dbReference type="Pfam" id="PF11940"/>
    </source>
</evidence>
<feature type="domain" description="Peptidase M1 alanyl aminopeptidase Ig-like fold" evidence="10">
    <location>
        <begin position="738"/>
        <end position="847"/>
    </location>
</feature>
<evidence type="ECO:0000259" key="9">
    <source>
        <dbReference type="Pfam" id="PF01433"/>
    </source>
</evidence>
<dbReference type="InterPro" id="IPR045357">
    <property type="entry name" value="Aminopeptidase_N-like_N"/>
</dbReference>
<keyword evidence="6" id="KW-0378">Hydrolase</keyword>
<evidence type="ECO:0000256" key="3">
    <source>
        <dbReference type="ARBA" id="ARBA00022438"/>
    </source>
</evidence>
<comment type="caution">
    <text evidence="13">The sequence shown here is derived from an EMBL/GenBank/DDBJ whole genome shotgun (WGS) entry which is preliminary data.</text>
</comment>
<evidence type="ECO:0000256" key="2">
    <source>
        <dbReference type="ARBA" id="ARBA00010136"/>
    </source>
</evidence>
<dbReference type="NCBIfam" id="TIGR02414">
    <property type="entry name" value="pepN_proteo"/>
    <property type="match status" value="1"/>
</dbReference>
<feature type="domain" description="Peptidase M1 membrane alanine aminopeptidase" evidence="9">
    <location>
        <begin position="519"/>
        <end position="733"/>
    </location>
</feature>
<keyword evidence="8" id="KW-0482">Metalloprotease</keyword>
<reference evidence="13" key="1">
    <citation type="submission" date="2021-02" db="EMBL/GenBank/DDBJ databases">
        <authorList>
            <person name="Dougan E. K."/>
            <person name="Rhodes N."/>
            <person name="Thang M."/>
            <person name="Chan C."/>
        </authorList>
    </citation>
    <scope>NUCLEOTIDE SEQUENCE</scope>
</reference>
<dbReference type="InterPro" id="IPR035414">
    <property type="entry name" value="Peptidase_M1_pepN_Ig-like"/>
</dbReference>
<keyword evidence="3" id="KW-0031">Aminopeptidase</keyword>
<dbReference type="SUPFAM" id="SSF55486">
    <property type="entry name" value="Metalloproteases ('zincins'), catalytic domain"/>
    <property type="match status" value="1"/>
</dbReference>
<keyword evidence="5" id="KW-0479">Metal-binding</keyword>
<dbReference type="InterPro" id="IPR012779">
    <property type="entry name" value="Peptidase_M1_pepN"/>
</dbReference>
<dbReference type="PANTHER" id="PTHR46322">
    <property type="entry name" value="PUROMYCIN-SENSITIVE AMINOPEPTIDASE"/>
    <property type="match status" value="1"/>
</dbReference>
<evidence type="ECO:0000259" key="12">
    <source>
        <dbReference type="Pfam" id="PF17900"/>
    </source>
</evidence>
<proteinExistence type="inferred from homology"/>
<accession>A0A812NHE2</accession>
<evidence type="ECO:0000256" key="8">
    <source>
        <dbReference type="ARBA" id="ARBA00023049"/>
    </source>
</evidence>
<dbReference type="InterPro" id="IPR027268">
    <property type="entry name" value="Peptidase_M4/M1_CTD_sf"/>
</dbReference>
<evidence type="ECO:0000313" key="13">
    <source>
        <dbReference type="EMBL" id="CAE7312974.1"/>
    </source>
</evidence>
<comment type="similarity">
    <text evidence="2">Belongs to the peptidase M1 family.</text>
</comment>
<dbReference type="InterPro" id="IPR038438">
    <property type="entry name" value="PepN_Ig-like_sf"/>
</dbReference>
<dbReference type="InterPro" id="IPR042097">
    <property type="entry name" value="Aminopeptidase_N-like_N_sf"/>
</dbReference>
<keyword evidence="7" id="KW-0862">Zinc</keyword>
<dbReference type="SUPFAM" id="SSF63737">
    <property type="entry name" value="Leukotriene A4 hydrolase N-terminal domain"/>
    <property type="match status" value="1"/>
</dbReference>
<dbReference type="PANTHER" id="PTHR46322:SF1">
    <property type="entry name" value="PUROMYCIN-SENSITIVE AMINOPEPTIDASE"/>
    <property type="match status" value="1"/>
</dbReference>
<dbReference type="InterPro" id="IPR037144">
    <property type="entry name" value="Peptidase_M1_pepN_C_sf"/>
</dbReference>
<evidence type="ECO:0000256" key="5">
    <source>
        <dbReference type="ARBA" id="ARBA00022723"/>
    </source>
</evidence>
<dbReference type="Gene3D" id="2.60.40.1840">
    <property type="match status" value="1"/>
</dbReference>
<dbReference type="GO" id="GO:0004177">
    <property type="term" value="F:aminopeptidase activity"/>
    <property type="evidence" value="ECO:0007669"/>
    <property type="project" value="UniProtKB-KW"/>
</dbReference>
<protein>
    <submittedName>
        <fullName evidence="13">MPA1 protein</fullName>
    </submittedName>
</protein>
<evidence type="ECO:0000256" key="4">
    <source>
        <dbReference type="ARBA" id="ARBA00022670"/>
    </source>
</evidence>
<organism evidence="13 14">
    <name type="scientific">Symbiodinium pilosum</name>
    <name type="common">Dinoflagellate</name>
    <dbReference type="NCBI Taxonomy" id="2952"/>
    <lineage>
        <taxon>Eukaryota</taxon>
        <taxon>Sar</taxon>
        <taxon>Alveolata</taxon>
        <taxon>Dinophyceae</taxon>
        <taxon>Suessiales</taxon>
        <taxon>Symbiodiniaceae</taxon>
        <taxon>Symbiodinium</taxon>
    </lineage>
</organism>
<dbReference type="GO" id="GO:0008237">
    <property type="term" value="F:metallopeptidase activity"/>
    <property type="evidence" value="ECO:0007669"/>
    <property type="project" value="UniProtKB-KW"/>
</dbReference>
<keyword evidence="4" id="KW-0645">Protease</keyword>
<dbReference type="InterPro" id="IPR014782">
    <property type="entry name" value="Peptidase_M1_dom"/>
</dbReference>
<evidence type="ECO:0000256" key="6">
    <source>
        <dbReference type="ARBA" id="ARBA00022801"/>
    </source>
</evidence>
<dbReference type="OrthoDB" id="10031169at2759"/>
<dbReference type="Pfam" id="PF11940">
    <property type="entry name" value="DUF3458"/>
    <property type="match status" value="1"/>
</dbReference>
<evidence type="ECO:0000256" key="7">
    <source>
        <dbReference type="ARBA" id="ARBA00022833"/>
    </source>
</evidence>
<dbReference type="GO" id="GO:0006508">
    <property type="term" value="P:proteolysis"/>
    <property type="evidence" value="ECO:0007669"/>
    <property type="project" value="UniProtKB-KW"/>
</dbReference>
<dbReference type="Gene3D" id="2.60.40.1730">
    <property type="entry name" value="tricorn interacting facor f3 domain"/>
    <property type="match status" value="1"/>
</dbReference>
<dbReference type="PRINTS" id="PR00756">
    <property type="entry name" value="ALADIPTASE"/>
</dbReference>
<dbReference type="AlphaFoldDB" id="A0A812NHE2"/>
<dbReference type="EMBL" id="CAJNIZ010011112">
    <property type="protein sequence ID" value="CAE7312974.1"/>
    <property type="molecule type" value="Genomic_DNA"/>
</dbReference>
<dbReference type="InterPro" id="IPR024601">
    <property type="entry name" value="Peptidase_M1_pepN_C"/>
</dbReference>
<dbReference type="Pfam" id="PF01433">
    <property type="entry name" value="Peptidase_M1"/>
    <property type="match status" value="1"/>
</dbReference>
<evidence type="ECO:0000313" key="14">
    <source>
        <dbReference type="Proteomes" id="UP000649617"/>
    </source>
</evidence>
<comment type="cofactor">
    <cofactor evidence="1">
        <name>Zn(2+)</name>
        <dbReference type="ChEBI" id="CHEBI:29105"/>
    </cofactor>
</comment>
<gene>
    <name evidence="13" type="primary">MPA1</name>
    <name evidence="13" type="ORF">SPIL2461_LOCUS7141</name>
</gene>
<dbReference type="Gene3D" id="3.30.2010.30">
    <property type="match status" value="1"/>
</dbReference>
<sequence length="1176" mass="132045">MSFTPISGRLESLQADTSDVVRTTETVTPEYHLNLEGQRLALRAFLGCGIRFTYRGQPTCLNCQSASAKLYGGGYCYPCFSTLARCDLCIVSPERCHFHLHSCREPQWGETFCMQPHTVYLANTSGTKVGITRGGRELNRWLDQGAEQALAIVETPSRRCAGYVERLLKQQLSDKTNWRQLVTGVRGGQDLNALAASLRQSVNLQDAFRNTPADALEQARVRWLEDSVQLTIKYPVLRYSPAQRLKVTPEAPEICDNLQGVIGQYLLLTRGVVFLPDYRGLAMDITISDIMMKDGQPQEIKLADYQAPDYYTQATHLTFDINDGATLVTNLMSVERRNDAANSLQLDGEHLELVAVSIDGRELAGNEYQIDEESLTLHNLDASHEIKIVTRIKPEENTALEGLYRSSSMYCTQCEAQGFRRITYYQDRPDVLAKFTTTIVADAAAYPTLLSNGNLIEGPSIVDGRRSVTWEDPFPKPAYLFALVAGDLEMIEDTFTTMNDRVVTLRIYSEPHNIAQCDYAMGALKRSMKWDEEQFGREYDLDIFMIVAVEDFNMGAMENKGLNIFNTSCVLASKDTATDAAYERVEAVVAHEYFHNWSGNRVTCRDWFQLSLKEGFTVFRDAEFSSDMNSRAVKRIDDVTFLRAVQFAEDAGPLAHPVRPASYIEISNFYTTTIYEKGAEVVRMYKTLLGDEKFRAGSDLYFERFDGSAATTDDFAGVMAEVSGRDLTQFKRWYEQAGTPVLTVHESFSAGEFKLTITQSCPATPGQKEKLPFQIPIELGLLNEEGTPLSFFDLVIDCEEQFESRDGGFSLLLSMTQPTSTVSFSFLDDKPVVSFLRGFSAPVRVHYERPAEDLKLLANHDTDGFVKWDSMTSLWLQSFEGKEVDHGSLIDIVGGIAEQALHAPEDAEQKMLAATLLTMPEANYLFEQLSTLDVDHVLSTSDQLYASIGTQHKATWLELFEKNTASGPYQPDGLGMARRALANRAFSYYAQSLEGDELAEFVTGYFSQVDNLTDRRAALSVAVRHEKLAASVRSKMLEDFYTAWQAEALVIDMWFSLQAQSPLSTINDLQALTRHPAFDVKNPNRARSIYSAFGMYNHHRLHALDGSGYQFIADAIGEIDQLNPQLASRMATPLTRWHRYDHERQGLMKARLEQLSHSPDISKDLFEIVSKSLQAG</sequence>
<dbReference type="Pfam" id="PF10977">
    <property type="entry name" value="DUF2797"/>
    <property type="match status" value="1"/>
</dbReference>
<dbReference type="InterPro" id="IPR001930">
    <property type="entry name" value="Peptidase_M1"/>
</dbReference>
<dbReference type="Pfam" id="PF17432">
    <property type="entry name" value="DUF3458_C"/>
    <property type="match status" value="1"/>
</dbReference>
<dbReference type="CDD" id="cd09600">
    <property type="entry name" value="M1_APN"/>
    <property type="match status" value="1"/>
</dbReference>
<dbReference type="Gene3D" id="1.25.50.10">
    <property type="entry name" value="Peptidase M1, alanyl aminopeptidase, C-terminal domain"/>
    <property type="match status" value="1"/>
</dbReference>
<feature type="domain" description="Peptidase M1 alanyl aminopeptidase C-terminal" evidence="11">
    <location>
        <begin position="852"/>
        <end position="1174"/>
    </location>
</feature>
<dbReference type="InterPro" id="IPR021246">
    <property type="entry name" value="DUF2797"/>
</dbReference>
<dbReference type="FunFam" id="2.60.40.1730:FF:000005">
    <property type="entry name" value="Aminopeptidase N"/>
    <property type="match status" value="1"/>
</dbReference>